<organism evidence="2 3">
    <name type="scientific">Datura stramonium</name>
    <name type="common">Jimsonweed</name>
    <name type="synonym">Common thornapple</name>
    <dbReference type="NCBI Taxonomy" id="4076"/>
    <lineage>
        <taxon>Eukaryota</taxon>
        <taxon>Viridiplantae</taxon>
        <taxon>Streptophyta</taxon>
        <taxon>Embryophyta</taxon>
        <taxon>Tracheophyta</taxon>
        <taxon>Spermatophyta</taxon>
        <taxon>Magnoliopsida</taxon>
        <taxon>eudicotyledons</taxon>
        <taxon>Gunneridae</taxon>
        <taxon>Pentapetalae</taxon>
        <taxon>asterids</taxon>
        <taxon>lamiids</taxon>
        <taxon>Solanales</taxon>
        <taxon>Solanaceae</taxon>
        <taxon>Solanoideae</taxon>
        <taxon>Datureae</taxon>
        <taxon>Datura</taxon>
    </lineage>
</organism>
<protein>
    <submittedName>
        <fullName evidence="2">Uncharacterized protein</fullName>
    </submittedName>
</protein>
<feature type="region of interest" description="Disordered" evidence="1">
    <location>
        <begin position="31"/>
        <end position="80"/>
    </location>
</feature>
<feature type="compositionally biased region" description="Basic residues" evidence="1">
    <location>
        <begin position="31"/>
        <end position="42"/>
    </location>
</feature>
<evidence type="ECO:0000256" key="1">
    <source>
        <dbReference type="SAM" id="MobiDB-lite"/>
    </source>
</evidence>
<comment type="caution">
    <text evidence="2">The sequence shown here is derived from an EMBL/GenBank/DDBJ whole genome shotgun (WGS) entry which is preliminary data.</text>
</comment>
<gene>
    <name evidence="2" type="ORF">HAX54_047582</name>
</gene>
<proteinExistence type="predicted"/>
<reference evidence="2 3" key="1">
    <citation type="journal article" date="2021" name="BMC Genomics">
        <title>Datura genome reveals duplications of psychoactive alkaloid biosynthetic genes and high mutation rate following tissue culture.</title>
        <authorList>
            <person name="Rajewski A."/>
            <person name="Carter-House D."/>
            <person name="Stajich J."/>
            <person name="Litt A."/>
        </authorList>
    </citation>
    <scope>NUCLEOTIDE SEQUENCE [LARGE SCALE GENOMIC DNA]</scope>
    <source>
        <strain evidence="2">AR-01</strain>
    </source>
</reference>
<accession>A0ABS8ST65</accession>
<evidence type="ECO:0000313" key="3">
    <source>
        <dbReference type="Proteomes" id="UP000823775"/>
    </source>
</evidence>
<dbReference type="EMBL" id="JACEIK010000770">
    <property type="protein sequence ID" value="MCD7462015.1"/>
    <property type="molecule type" value="Genomic_DNA"/>
</dbReference>
<keyword evidence="3" id="KW-1185">Reference proteome</keyword>
<sequence length="255" mass="28072">MDHPPSSLPPEPTFDNMASEILLESLNSSVMKKKTKKKKKNKACATDPFDPHSSAASYSSSSCSATSFPHSTQRGIRVSTGRRNPRVFIGSGRQKSDNIEALALPLGMSIAAVLAQVEMFEFSKVIRSCAESERRKQHFQQNFPEAIHRSSEYSPSSLAFQNIASSLCLSNTINWVLHRKSPNISNTQSLKSLLNCKFHPAILQQAASSIPENLTSLLSVLALNSVTRLIITRSAQKRQSYLVLGRECSHDARLG</sequence>
<name>A0ABS8ST65_DATST</name>
<evidence type="ECO:0000313" key="2">
    <source>
        <dbReference type="EMBL" id="MCD7462015.1"/>
    </source>
</evidence>
<dbReference type="Proteomes" id="UP000823775">
    <property type="component" value="Unassembled WGS sequence"/>
</dbReference>
<feature type="compositionally biased region" description="Low complexity" evidence="1">
    <location>
        <begin position="53"/>
        <end position="67"/>
    </location>
</feature>